<reference evidence="2 3" key="1">
    <citation type="submission" date="2019-05" db="EMBL/GenBank/DDBJ databases">
        <title>Nakamurella sp. N5BH11, whole genome shotgun sequence.</title>
        <authorList>
            <person name="Tuo L."/>
        </authorList>
    </citation>
    <scope>NUCLEOTIDE SEQUENCE [LARGE SCALE GENOMIC DNA]</scope>
    <source>
        <strain evidence="2 3">N5BH11</strain>
    </source>
</reference>
<feature type="transmembrane region" description="Helical" evidence="1">
    <location>
        <begin position="24"/>
        <end position="45"/>
    </location>
</feature>
<evidence type="ECO:0000256" key="1">
    <source>
        <dbReference type="SAM" id="Phobius"/>
    </source>
</evidence>
<name>A0A4V6CT04_9ACTN</name>
<protein>
    <submittedName>
        <fullName evidence="2">Uncharacterized protein</fullName>
    </submittedName>
</protein>
<sequence length="303" mass="31839">MAICALIAVGGLVADGRTLTGQPIWAKPLKFAVSIAIYALTWSWLLRQLTRFQRTAWWMGTLAALMLGVEMVVIVAAVLRGTTSHFNVSTGLDATLWAVMGAAIVVAWVATLVLSLFLLASPGPDRARNLAIRSGALISILGMAVAFLMVLPTAAQLQAPAGAIGAHSVGVPDDGAGLPIVGWSTEGGDLRIAHFLGMHALQIIPLALLVCELLSRRVPVLRQVDVRARLVVVTATVLTATTALLTWQALRGQSIIRPDVLTWLAGAAIGVVAIAGVGWSLRAHSTTAPLSERQQPTPGQSPR</sequence>
<keyword evidence="1" id="KW-0812">Transmembrane</keyword>
<dbReference type="OrthoDB" id="343560at2"/>
<keyword evidence="1" id="KW-0472">Membrane</keyword>
<keyword evidence="3" id="KW-1185">Reference proteome</keyword>
<accession>A0A4V6CT04</accession>
<feature type="transmembrane region" description="Helical" evidence="1">
    <location>
        <begin position="94"/>
        <end position="118"/>
    </location>
</feature>
<comment type="caution">
    <text evidence="2">The sequence shown here is derived from an EMBL/GenBank/DDBJ whole genome shotgun (WGS) entry which is preliminary data.</text>
</comment>
<dbReference type="AlphaFoldDB" id="A0A4V6CT04"/>
<keyword evidence="1" id="KW-1133">Transmembrane helix</keyword>
<gene>
    <name evidence="2" type="ORF">FDO65_19515</name>
</gene>
<proteinExistence type="predicted"/>
<feature type="transmembrane region" description="Helical" evidence="1">
    <location>
        <begin position="226"/>
        <end position="248"/>
    </location>
</feature>
<organism evidence="2 3">
    <name type="scientific">Nakamurella flava</name>
    <dbReference type="NCBI Taxonomy" id="2576308"/>
    <lineage>
        <taxon>Bacteria</taxon>
        <taxon>Bacillati</taxon>
        <taxon>Actinomycetota</taxon>
        <taxon>Actinomycetes</taxon>
        <taxon>Nakamurellales</taxon>
        <taxon>Nakamurellaceae</taxon>
        <taxon>Nakamurella</taxon>
    </lineage>
</organism>
<evidence type="ECO:0000313" key="3">
    <source>
        <dbReference type="Proteomes" id="UP000306985"/>
    </source>
</evidence>
<dbReference type="Proteomes" id="UP000306985">
    <property type="component" value="Unassembled WGS sequence"/>
</dbReference>
<feature type="transmembrane region" description="Helical" evidence="1">
    <location>
        <begin position="130"/>
        <end position="151"/>
    </location>
</feature>
<feature type="transmembrane region" description="Helical" evidence="1">
    <location>
        <begin position="192"/>
        <end position="214"/>
    </location>
</feature>
<dbReference type="EMBL" id="SZZH01000006">
    <property type="protein sequence ID" value="TKV57165.1"/>
    <property type="molecule type" value="Genomic_DNA"/>
</dbReference>
<feature type="transmembrane region" description="Helical" evidence="1">
    <location>
        <begin position="57"/>
        <end position="79"/>
    </location>
</feature>
<feature type="transmembrane region" description="Helical" evidence="1">
    <location>
        <begin position="260"/>
        <end position="281"/>
    </location>
</feature>
<evidence type="ECO:0000313" key="2">
    <source>
        <dbReference type="EMBL" id="TKV57165.1"/>
    </source>
</evidence>